<evidence type="ECO:0000256" key="1">
    <source>
        <dbReference type="SAM" id="MobiDB-lite"/>
    </source>
</evidence>
<dbReference type="EMBL" id="LLXH01010633">
    <property type="protein sequence ID" value="PKC50230.1"/>
    <property type="molecule type" value="Genomic_DNA"/>
</dbReference>
<name>A0A2I1FS01_9GLOM</name>
<comment type="caution">
    <text evidence="2">The sequence shown here is derived from an EMBL/GenBank/DDBJ whole genome shotgun (WGS) entry which is preliminary data.</text>
</comment>
<gene>
    <name evidence="2" type="ORF">RhiirA1_486994</name>
</gene>
<protein>
    <submittedName>
        <fullName evidence="2">Uncharacterized protein</fullName>
    </submittedName>
</protein>
<accession>A0A2I1FS01</accession>
<evidence type="ECO:0000313" key="2">
    <source>
        <dbReference type="EMBL" id="PKC50230.1"/>
    </source>
</evidence>
<reference evidence="2 3" key="1">
    <citation type="submission" date="2017-10" db="EMBL/GenBank/DDBJ databases">
        <title>Extensive intraspecific genome diversity in a model arbuscular mycorrhizal fungus.</title>
        <authorList>
            <person name="Chen E.C.H."/>
            <person name="Morin E."/>
            <person name="Baudet D."/>
            <person name="Noel J."/>
            <person name="Ndikumana S."/>
            <person name="Charron P."/>
            <person name="St-Onge C."/>
            <person name="Giorgi J."/>
            <person name="Grigoriev I.V."/>
            <person name="Roux C."/>
            <person name="Martin F.M."/>
            <person name="Corradi N."/>
        </authorList>
    </citation>
    <scope>NUCLEOTIDE SEQUENCE [LARGE SCALE GENOMIC DNA]</scope>
    <source>
        <strain evidence="2 3">A1</strain>
    </source>
</reference>
<feature type="compositionally biased region" description="Low complexity" evidence="1">
    <location>
        <begin position="66"/>
        <end position="83"/>
    </location>
</feature>
<evidence type="ECO:0000313" key="3">
    <source>
        <dbReference type="Proteomes" id="UP000232688"/>
    </source>
</evidence>
<sequence length="119" mass="12936">MSHWLPVSTSADERSYNPCPGCSYNVPALSKKFAIKQRCNSEKCFFNVSLSETVGYPTKHAKFTPSSNDNSSSTSTNDVNDNTLVPSLPPSVQNLYTDHSFCHASESTPPSMSSACSTF</sequence>
<dbReference type="AlphaFoldDB" id="A0A2I1FS01"/>
<organism evidence="2 3">
    <name type="scientific">Rhizophagus irregularis</name>
    <dbReference type="NCBI Taxonomy" id="588596"/>
    <lineage>
        <taxon>Eukaryota</taxon>
        <taxon>Fungi</taxon>
        <taxon>Fungi incertae sedis</taxon>
        <taxon>Mucoromycota</taxon>
        <taxon>Glomeromycotina</taxon>
        <taxon>Glomeromycetes</taxon>
        <taxon>Glomerales</taxon>
        <taxon>Glomeraceae</taxon>
        <taxon>Rhizophagus</taxon>
    </lineage>
</organism>
<dbReference type="Proteomes" id="UP000232688">
    <property type="component" value="Unassembled WGS sequence"/>
</dbReference>
<reference evidence="2 3" key="2">
    <citation type="submission" date="2017-10" db="EMBL/GenBank/DDBJ databases">
        <title>Genome analyses suggest a sexual origin of heterokaryosis in a supposedly ancient asexual fungus.</title>
        <authorList>
            <person name="Corradi N."/>
            <person name="Sedzielewska K."/>
            <person name="Noel J."/>
            <person name="Charron P."/>
            <person name="Farinelli L."/>
            <person name="Marton T."/>
            <person name="Kruger M."/>
            <person name="Pelin A."/>
            <person name="Brachmann A."/>
            <person name="Corradi N."/>
        </authorList>
    </citation>
    <scope>NUCLEOTIDE SEQUENCE [LARGE SCALE GENOMIC DNA]</scope>
    <source>
        <strain evidence="2 3">A1</strain>
    </source>
</reference>
<feature type="region of interest" description="Disordered" evidence="1">
    <location>
        <begin position="59"/>
        <end position="91"/>
    </location>
</feature>
<dbReference type="VEuPathDB" id="FungiDB:RhiirA1_486994"/>
<proteinExistence type="predicted"/>